<feature type="region of interest" description="Disordered" evidence="1">
    <location>
        <begin position="1"/>
        <end position="30"/>
    </location>
</feature>
<proteinExistence type="predicted"/>
<sequence length="226" mass="23725">MRTSSRPSAGATDEHRLCTSGSPSMSWSKACWSPSSFTELSRMRPQKVRSRSLAAPVPVAETVAGTASSEVRGAGQAPMPPSSTPADIGCGDLREPGIVGVHQNPTPGNTPGLLRRQPRTHHTRRPRSGPRERRSFHMAKFISYGPRHGPARGDCRSPRCADARRPWREARPTCQRSTTRAPGGTAGVGSGAGPTARGVGSFEVPSLTAPAGSVEQGLCEGGRGLG</sequence>
<evidence type="ECO:0000313" key="3">
    <source>
        <dbReference type="Proteomes" id="UP000217446"/>
    </source>
</evidence>
<accession>A0A250VVV9</accession>
<dbReference type="EMBL" id="BDQI01000045">
    <property type="protein sequence ID" value="GAX58090.1"/>
    <property type="molecule type" value="Genomic_DNA"/>
</dbReference>
<feature type="region of interest" description="Disordered" evidence="1">
    <location>
        <begin position="169"/>
        <end position="226"/>
    </location>
</feature>
<feature type="compositionally biased region" description="Polar residues" evidence="1">
    <location>
        <begin position="19"/>
        <end position="30"/>
    </location>
</feature>
<feature type="region of interest" description="Disordered" evidence="1">
    <location>
        <begin position="63"/>
        <end position="135"/>
    </location>
</feature>
<organism evidence="2 3">
    <name type="scientific">Streptomyces olivochromogenes</name>
    <dbReference type="NCBI Taxonomy" id="1963"/>
    <lineage>
        <taxon>Bacteria</taxon>
        <taxon>Bacillati</taxon>
        <taxon>Actinomycetota</taxon>
        <taxon>Actinomycetes</taxon>
        <taxon>Kitasatosporales</taxon>
        <taxon>Streptomycetaceae</taxon>
        <taxon>Streptomyces</taxon>
    </lineage>
</organism>
<reference evidence="3" key="1">
    <citation type="submission" date="2017-05" db="EMBL/GenBank/DDBJ databases">
        <title>Streptomyces olivochromogenes NBRC 3561 whole genome shotgun sequence.</title>
        <authorList>
            <person name="Dohra H."/>
            <person name="Kodani S."/>
        </authorList>
    </citation>
    <scope>NUCLEOTIDE SEQUENCE [LARGE SCALE GENOMIC DNA]</scope>
    <source>
        <strain evidence="3">NBRC 3561</strain>
    </source>
</reference>
<keyword evidence="3" id="KW-1185">Reference proteome</keyword>
<feature type="compositionally biased region" description="Basic residues" evidence="1">
    <location>
        <begin position="116"/>
        <end position="128"/>
    </location>
</feature>
<name>A0A250VVV9_STROL</name>
<protein>
    <submittedName>
        <fullName evidence="2">Uncharacterized protein</fullName>
    </submittedName>
</protein>
<evidence type="ECO:0000256" key="1">
    <source>
        <dbReference type="SAM" id="MobiDB-lite"/>
    </source>
</evidence>
<comment type="caution">
    <text evidence="2">The sequence shown here is derived from an EMBL/GenBank/DDBJ whole genome shotgun (WGS) entry which is preliminary data.</text>
</comment>
<gene>
    <name evidence="2" type="ORF">SO3561_09661</name>
</gene>
<dbReference type="AlphaFoldDB" id="A0A250VVV9"/>
<dbReference type="Proteomes" id="UP000217446">
    <property type="component" value="Unassembled WGS sequence"/>
</dbReference>
<evidence type="ECO:0000313" key="2">
    <source>
        <dbReference type="EMBL" id="GAX58090.1"/>
    </source>
</evidence>